<evidence type="ECO:0000313" key="2">
    <source>
        <dbReference type="Proteomes" id="UP000828390"/>
    </source>
</evidence>
<dbReference type="Proteomes" id="UP000828390">
    <property type="component" value="Unassembled WGS sequence"/>
</dbReference>
<comment type="caution">
    <text evidence="1">The sequence shown here is derived from an EMBL/GenBank/DDBJ whole genome shotgun (WGS) entry which is preliminary data.</text>
</comment>
<accession>A0A9D4K082</accession>
<sequence length="62" mass="6579">MIASTQADVVIGSESWLDSSVSSSESSHTTSSHIAAIDKMMPMVVAYSSLCPTNTQVMSQQK</sequence>
<organism evidence="1 2">
    <name type="scientific">Dreissena polymorpha</name>
    <name type="common">Zebra mussel</name>
    <name type="synonym">Mytilus polymorpha</name>
    <dbReference type="NCBI Taxonomy" id="45954"/>
    <lineage>
        <taxon>Eukaryota</taxon>
        <taxon>Metazoa</taxon>
        <taxon>Spiralia</taxon>
        <taxon>Lophotrochozoa</taxon>
        <taxon>Mollusca</taxon>
        <taxon>Bivalvia</taxon>
        <taxon>Autobranchia</taxon>
        <taxon>Heteroconchia</taxon>
        <taxon>Euheterodonta</taxon>
        <taxon>Imparidentia</taxon>
        <taxon>Neoheterodontei</taxon>
        <taxon>Myida</taxon>
        <taxon>Dreissenoidea</taxon>
        <taxon>Dreissenidae</taxon>
        <taxon>Dreissena</taxon>
    </lineage>
</organism>
<dbReference type="AlphaFoldDB" id="A0A9D4K082"/>
<keyword evidence="2" id="KW-1185">Reference proteome</keyword>
<gene>
    <name evidence="1" type="ORF">DPMN_102836</name>
</gene>
<protein>
    <submittedName>
        <fullName evidence="1">Uncharacterized protein</fullName>
    </submittedName>
</protein>
<reference evidence="1" key="2">
    <citation type="submission" date="2020-11" db="EMBL/GenBank/DDBJ databases">
        <authorList>
            <person name="McCartney M.A."/>
            <person name="Auch B."/>
            <person name="Kono T."/>
            <person name="Mallez S."/>
            <person name="Becker A."/>
            <person name="Gohl D.M."/>
            <person name="Silverstein K.A.T."/>
            <person name="Koren S."/>
            <person name="Bechman K.B."/>
            <person name="Herman A."/>
            <person name="Abrahante J.E."/>
            <person name="Garbe J."/>
        </authorList>
    </citation>
    <scope>NUCLEOTIDE SEQUENCE</scope>
    <source>
        <strain evidence="1">Duluth1</strain>
        <tissue evidence="1">Whole animal</tissue>
    </source>
</reference>
<name>A0A9D4K082_DREPO</name>
<reference evidence="1" key="1">
    <citation type="journal article" date="2019" name="bioRxiv">
        <title>The Genome of the Zebra Mussel, Dreissena polymorpha: A Resource for Invasive Species Research.</title>
        <authorList>
            <person name="McCartney M.A."/>
            <person name="Auch B."/>
            <person name="Kono T."/>
            <person name="Mallez S."/>
            <person name="Zhang Y."/>
            <person name="Obille A."/>
            <person name="Becker A."/>
            <person name="Abrahante J.E."/>
            <person name="Garbe J."/>
            <person name="Badalamenti J.P."/>
            <person name="Herman A."/>
            <person name="Mangelson H."/>
            <person name="Liachko I."/>
            <person name="Sullivan S."/>
            <person name="Sone E.D."/>
            <person name="Koren S."/>
            <person name="Silverstein K.A.T."/>
            <person name="Beckman K.B."/>
            <person name="Gohl D.M."/>
        </authorList>
    </citation>
    <scope>NUCLEOTIDE SEQUENCE</scope>
    <source>
        <strain evidence="1">Duluth1</strain>
        <tissue evidence="1">Whole animal</tissue>
    </source>
</reference>
<evidence type="ECO:0000313" key="1">
    <source>
        <dbReference type="EMBL" id="KAH3829609.1"/>
    </source>
</evidence>
<proteinExistence type="predicted"/>
<dbReference type="EMBL" id="JAIWYP010000004">
    <property type="protein sequence ID" value="KAH3829609.1"/>
    <property type="molecule type" value="Genomic_DNA"/>
</dbReference>